<comment type="similarity">
    <text evidence="7">Belongs to the ThrE exporter (TC 2.A.79) family.</text>
</comment>
<evidence type="ECO:0000313" key="10">
    <source>
        <dbReference type="EMBL" id="MBO8434077.1"/>
    </source>
</evidence>
<evidence type="ECO:0000259" key="9">
    <source>
        <dbReference type="Pfam" id="PF12821"/>
    </source>
</evidence>
<comment type="caution">
    <text evidence="10">The sequence shown here is derived from an EMBL/GenBank/DDBJ whole genome shotgun (WGS) entry which is preliminary data.</text>
</comment>
<dbReference type="EMBL" id="JADIMX010000038">
    <property type="protein sequence ID" value="MBO8434077.1"/>
    <property type="molecule type" value="Genomic_DNA"/>
</dbReference>
<feature type="transmembrane region" description="Helical" evidence="8">
    <location>
        <begin position="52"/>
        <end position="73"/>
    </location>
</feature>
<evidence type="ECO:0000313" key="11">
    <source>
        <dbReference type="Proteomes" id="UP000823611"/>
    </source>
</evidence>
<accession>A0A9D9H3N7</accession>
<dbReference type="Proteomes" id="UP000823611">
    <property type="component" value="Unassembled WGS sequence"/>
</dbReference>
<feature type="domain" description="Threonine/Serine exporter ThrE" evidence="9">
    <location>
        <begin position="7"/>
        <end position="133"/>
    </location>
</feature>
<sequence>MEKIILQTIFSFASCLFFSITFNTPKKELIFCGLTGAIGMFVYSLSANMFNIDIIIATFLGTIFLTATSRFLSHFRQAPSTIYLIPGILPLVPGSYMYKTMYGLLKEDMVYFYSQGVFTVKLAGVIAFGVMVVLALPYSLFNFIKK</sequence>
<organism evidence="10 11">
    <name type="scientific">Candidatus Fimicola merdigallinarum</name>
    <dbReference type="NCBI Taxonomy" id="2840819"/>
    <lineage>
        <taxon>Bacteria</taxon>
        <taxon>Bacillati</taxon>
        <taxon>Bacillota</taxon>
        <taxon>Clostridia</taxon>
        <taxon>Lachnospirales</taxon>
        <taxon>Lachnospiraceae</taxon>
        <taxon>Lachnospiraceae incertae sedis</taxon>
        <taxon>Candidatus Fimicola</taxon>
    </lineage>
</organism>
<gene>
    <name evidence="10" type="ORF">IAC55_01980</name>
</gene>
<evidence type="ECO:0000256" key="6">
    <source>
        <dbReference type="ARBA" id="ARBA00023136"/>
    </source>
</evidence>
<keyword evidence="2" id="KW-1003">Cell membrane</keyword>
<evidence type="ECO:0000256" key="2">
    <source>
        <dbReference type="ARBA" id="ARBA00022475"/>
    </source>
</evidence>
<keyword evidence="4 8" id="KW-0812">Transmembrane</keyword>
<evidence type="ECO:0000256" key="7">
    <source>
        <dbReference type="ARBA" id="ARBA00034125"/>
    </source>
</evidence>
<proteinExistence type="inferred from homology"/>
<name>A0A9D9H3N7_9FIRM</name>
<dbReference type="PANTHER" id="PTHR34390">
    <property type="entry name" value="UPF0442 PROTEIN YJJB-RELATED"/>
    <property type="match status" value="1"/>
</dbReference>
<keyword evidence="6 8" id="KW-0472">Membrane</keyword>
<evidence type="ECO:0000256" key="3">
    <source>
        <dbReference type="ARBA" id="ARBA00022519"/>
    </source>
</evidence>
<reference evidence="10" key="2">
    <citation type="journal article" date="2021" name="PeerJ">
        <title>Extensive microbial diversity within the chicken gut microbiome revealed by metagenomics and culture.</title>
        <authorList>
            <person name="Gilroy R."/>
            <person name="Ravi A."/>
            <person name="Getino M."/>
            <person name="Pursley I."/>
            <person name="Horton D.L."/>
            <person name="Alikhan N.F."/>
            <person name="Baker D."/>
            <person name="Gharbi K."/>
            <person name="Hall N."/>
            <person name="Watson M."/>
            <person name="Adriaenssens E.M."/>
            <person name="Foster-Nyarko E."/>
            <person name="Jarju S."/>
            <person name="Secka A."/>
            <person name="Antonio M."/>
            <person name="Oren A."/>
            <person name="Chaudhuri R.R."/>
            <person name="La Ragione R."/>
            <person name="Hildebrand F."/>
            <person name="Pallen M.J."/>
        </authorList>
    </citation>
    <scope>NUCLEOTIDE SEQUENCE</scope>
    <source>
        <strain evidence="10">F6-4510</strain>
    </source>
</reference>
<dbReference type="PROSITE" id="PS51257">
    <property type="entry name" value="PROKAR_LIPOPROTEIN"/>
    <property type="match status" value="1"/>
</dbReference>
<dbReference type="PANTHER" id="PTHR34390:SF1">
    <property type="entry name" value="SUCCINATE TRANSPORTER SUBUNIT YJJB-RELATED"/>
    <property type="match status" value="1"/>
</dbReference>
<evidence type="ECO:0000256" key="8">
    <source>
        <dbReference type="SAM" id="Phobius"/>
    </source>
</evidence>
<dbReference type="InterPro" id="IPR024528">
    <property type="entry name" value="ThrE_2"/>
</dbReference>
<evidence type="ECO:0000256" key="1">
    <source>
        <dbReference type="ARBA" id="ARBA00004651"/>
    </source>
</evidence>
<reference evidence="10" key="1">
    <citation type="submission" date="2020-10" db="EMBL/GenBank/DDBJ databases">
        <authorList>
            <person name="Gilroy R."/>
        </authorList>
    </citation>
    <scope>NUCLEOTIDE SEQUENCE</scope>
    <source>
        <strain evidence="10">F6-4510</strain>
    </source>
</reference>
<dbReference type="GO" id="GO:0015744">
    <property type="term" value="P:succinate transport"/>
    <property type="evidence" value="ECO:0007669"/>
    <property type="project" value="TreeGrafter"/>
</dbReference>
<keyword evidence="5 8" id="KW-1133">Transmembrane helix</keyword>
<feature type="transmembrane region" description="Helical" evidence="8">
    <location>
        <begin position="80"/>
        <end position="98"/>
    </location>
</feature>
<dbReference type="GO" id="GO:0005886">
    <property type="term" value="C:plasma membrane"/>
    <property type="evidence" value="ECO:0007669"/>
    <property type="project" value="UniProtKB-SubCell"/>
</dbReference>
<keyword evidence="3" id="KW-0997">Cell inner membrane</keyword>
<evidence type="ECO:0000256" key="5">
    <source>
        <dbReference type="ARBA" id="ARBA00022989"/>
    </source>
</evidence>
<dbReference type="InterPro" id="IPR050539">
    <property type="entry name" value="ThrE_Dicarb/AminoAcid_Exp"/>
</dbReference>
<evidence type="ECO:0000256" key="4">
    <source>
        <dbReference type="ARBA" id="ARBA00022692"/>
    </source>
</evidence>
<feature type="transmembrane region" description="Helical" evidence="8">
    <location>
        <begin position="29"/>
        <end position="46"/>
    </location>
</feature>
<comment type="subcellular location">
    <subcellularLocation>
        <location evidence="1">Cell membrane</location>
        <topology evidence="1">Multi-pass membrane protein</topology>
    </subcellularLocation>
</comment>
<dbReference type="Pfam" id="PF12821">
    <property type="entry name" value="ThrE_2"/>
    <property type="match status" value="1"/>
</dbReference>
<feature type="transmembrane region" description="Helical" evidence="8">
    <location>
        <begin position="6"/>
        <end position="22"/>
    </location>
</feature>
<feature type="transmembrane region" description="Helical" evidence="8">
    <location>
        <begin position="118"/>
        <end position="141"/>
    </location>
</feature>
<dbReference type="AlphaFoldDB" id="A0A9D9H3N7"/>
<protein>
    <submittedName>
        <fullName evidence="10">Threonine/serine exporter family protein</fullName>
    </submittedName>
</protein>